<accession>A0A0A9EZT3</accession>
<reference evidence="1" key="1">
    <citation type="submission" date="2014-09" db="EMBL/GenBank/DDBJ databases">
        <authorList>
            <person name="Magalhaes I.L.F."/>
            <person name="Oliveira U."/>
            <person name="Santos F.R."/>
            <person name="Vidigal T.H.D.A."/>
            <person name="Brescovit A.D."/>
            <person name="Santos A.J."/>
        </authorList>
    </citation>
    <scope>NUCLEOTIDE SEQUENCE</scope>
    <source>
        <tissue evidence="1">Shoot tissue taken approximately 20 cm above the soil surface</tissue>
    </source>
</reference>
<evidence type="ECO:0000313" key="1">
    <source>
        <dbReference type="EMBL" id="JAE03406.1"/>
    </source>
</evidence>
<protein>
    <submittedName>
        <fullName evidence="1">3-oxoacyl-(Acyl-carrier-protein) synthase II, putative</fullName>
    </submittedName>
</protein>
<dbReference type="EMBL" id="GBRH01194490">
    <property type="protein sequence ID" value="JAE03406.1"/>
    <property type="molecule type" value="Transcribed_RNA"/>
</dbReference>
<name>A0A0A9EZT3_ARUDO</name>
<proteinExistence type="predicted"/>
<reference evidence="1" key="2">
    <citation type="journal article" date="2015" name="Data Brief">
        <title>Shoot transcriptome of the giant reed, Arundo donax.</title>
        <authorList>
            <person name="Barrero R.A."/>
            <person name="Guerrero F.D."/>
            <person name="Moolhuijzen P."/>
            <person name="Goolsby J.A."/>
            <person name="Tidwell J."/>
            <person name="Bellgard S.E."/>
            <person name="Bellgard M.I."/>
        </authorList>
    </citation>
    <scope>NUCLEOTIDE SEQUENCE</scope>
    <source>
        <tissue evidence="1">Shoot tissue taken approximately 20 cm above the soil surface</tissue>
    </source>
</reference>
<dbReference type="AlphaFoldDB" id="A0A0A9EZT3"/>
<organism evidence="1">
    <name type="scientific">Arundo donax</name>
    <name type="common">Giant reed</name>
    <name type="synonym">Donax arundinaceus</name>
    <dbReference type="NCBI Taxonomy" id="35708"/>
    <lineage>
        <taxon>Eukaryota</taxon>
        <taxon>Viridiplantae</taxon>
        <taxon>Streptophyta</taxon>
        <taxon>Embryophyta</taxon>
        <taxon>Tracheophyta</taxon>
        <taxon>Spermatophyta</taxon>
        <taxon>Magnoliopsida</taxon>
        <taxon>Liliopsida</taxon>
        <taxon>Poales</taxon>
        <taxon>Poaceae</taxon>
        <taxon>PACMAD clade</taxon>
        <taxon>Arundinoideae</taxon>
        <taxon>Arundineae</taxon>
        <taxon>Arundo</taxon>
    </lineage>
</organism>
<sequence length="66" mass="7321">MLIKILGMKYGLRRRKRFSMIICDASKMSEMLPIPPPIDTPVLSFFSSSKGNQFASLKASSAAQRA</sequence>